<evidence type="ECO:0000313" key="2">
    <source>
        <dbReference type="Proteomes" id="UP000177052"/>
    </source>
</evidence>
<dbReference type="SUPFAM" id="SSF54909">
    <property type="entry name" value="Dimeric alpha+beta barrel"/>
    <property type="match status" value="1"/>
</dbReference>
<dbReference type="Proteomes" id="UP000177052">
    <property type="component" value="Unassembled WGS sequence"/>
</dbReference>
<dbReference type="AlphaFoldDB" id="A0A1F6WB88"/>
<name>A0A1F6WB88_9BACT</name>
<reference evidence="1 2" key="1">
    <citation type="journal article" date="2016" name="Nat. Commun.">
        <title>Thousands of microbial genomes shed light on interconnected biogeochemical processes in an aquifer system.</title>
        <authorList>
            <person name="Anantharaman K."/>
            <person name="Brown C.T."/>
            <person name="Hug L.A."/>
            <person name="Sharon I."/>
            <person name="Castelle C.J."/>
            <person name="Probst A.J."/>
            <person name="Thomas B.C."/>
            <person name="Singh A."/>
            <person name="Wilkins M.J."/>
            <person name="Karaoz U."/>
            <person name="Brodie E.L."/>
            <person name="Williams K.H."/>
            <person name="Hubbard S.S."/>
            <person name="Banfield J.F."/>
        </authorList>
    </citation>
    <scope>NUCLEOTIDE SEQUENCE [LARGE SCALE GENOMIC DNA]</scope>
</reference>
<sequence>MIIVHDIFVCKPGNASKLAKLFKEWANIMPKKNTYVMTDMTGQFHRVIIATNYDSLAAYEEETKNMMENQTAEEKAMMDKFKDMNDMYVSGSREIYKVW</sequence>
<dbReference type="EMBL" id="MFUJ01000023">
    <property type="protein sequence ID" value="OGI79177.1"/>
    <property type="molecule type" value="Genomic_DNA"/>
</dbReference>
<gene>
    <name evidence="1" type="ORF">A3F19_00180</name>
</gene>
<dbReference type="InterPro" id="IPR011008">
    <property type="entry name" value="Dimeric_a/b-barrel"/>
</dbReference>
<evidence type="ECO:0000313" key="1">
    <source>
        <dbReference type="EMBL" id="OGI79177.1"/>
    </source>
</evidence>
<proteinExistence type="predicted"/>
<protein>
    <recommendedName>
        <fullName evidence="3">NIPSNAP domain-containing protein</fullName>
    </recommendedName>
</protein>
<organism evidence="1 2">
    <name type="scientific">Candidatus Nomurabacteria bacterium RIFCSPHIGHO2_12_FULL_37_29</name>
    <dbReference type="NCBI Taxonomy" id="1801759"/>
    <lineage>
        <taxon>Bacteria</taxon>
        <taxon>Candidatus Nomuraibacteriota</taxon>
    </lineage>
</organism>
<comment type="caution">
    <text evidence="1">The sequence shown here is derived from an EMBL/GenBank/DDBJ whole genome shotgun (WGS) entry which is preliminary data.</text>
</comment>
<accession>A0A1F6WB88</accession>
<evidence type="ECO:0008006" key="3">
    <source>
        <dbReference type="Google" id="ProtNLM"/>
    </source>
</evidence>